<evidence type="ECO:0000313" key="2">
    <source>
        <dbReference type="EMBL" id="MBP0905026.1"/>
    </source>
</evidence>
<evidence type="ECO:0000313" key="3">
    <source>
        <dbReference type="Proteomes" id="UP000670776"/>
    </source>
</evidence>
<dbReference type="Pfam" id="PF01370">
    <property type="entry name" value="Epimerase"/>
    <property type="match status" value="1"/>
</dbReference>
<organism evidence="2 3">
    <name type="scientific">Mariniflexile gromovii</name>
    <dbReference type="NCBI Taxonomy" id="362523"/>
    <lineage>
        <taxon>Bacteria</taxon>
        <taxon>Pseudomonadati</taxon>
        <taxon>Bacteroidota</taxon>
        <taxon>Flavobacteriia</taxon>
        <taxon>Flavobacteriales</taxon>
        <taxon>Flavobacteriaceae</taxon>
        <taxon>Mariniflexile</taxon>
    </lineage>
</organism>
<sequence length="323" mass="36628">MEKIFVTGVNGLLGTNLSVDLLENGYVVKGFLRDKSKFQGQNHPNLELIEGNLFDDLTPILKGVDTVIHIAAETSQNITNYMDYWKINCNLTNQILTSSIQCKVKTFVFVSTANTLGYGTINDLGTEIKEIKSPFKFSFYAKSKLDAENDLLKKKDNIKLIIINPTFMLGPFDTKPSSGKIIFMGWKKKIIFFPPGGKNFVYVKDVSKGIISSLHNGKSGEKYLIANENLSFKDFFKKLNHLENQNSLMIKIPRKILIGIGYLGDILRLCKIKTNISSINMKILCIDNFYDNKKSILELKLKYTSVDYAIKDAIKYFNNKQIK</sequence>
<proteinExistence type="predicted"/>
<protein>
    <submittedName>
        <fullName evidence="2">NAD-dependent epimerase/dehydratase family protein</fullName>
    </submittedName>
</protein>
<dbReference type="EMBL" id="JAGJCB010000016">
    <property type="protein sequence ID" value="MBP0905026.1"/>
    <property type="molecule type" value="Genomic_DNA"/>
</dbReference>
<dbReference type="SUPFAM" id="SSF51735">
    <property type="entry name" value="NAD(P)-binding Rossmann-fold domains"/>
    <property type="match status" value="1"/>
</dbReference>
<dbReference type="InterPro" id="IPR036291">
    <property type="entry name" value="NAD(P)-bd_dom_sf"/>
</dbReference>
<keyword evidence="3" id="KW-1185">Reference proteome</keyword>
<name>A0ABS4BWR6_9FLAO</name>
<dbReference type="Proteomes" id="UP000670776">
    <property type="component" value="Unassembled WGS sequence"/>
</dbReference>
<dbReference type="InterPro" id="IPR001509">
    <property type="entry name" value="Epimerase_deHydtase"/>
</dbReference>
<dbReference type="InterPro" id="IPR051783">
    <property type="entry name" value="NAD(P)-dependent_oxidoreduct"/>
</dbReference>
<dbReference type="RefSeq" id="WP_209655914.1">
    <property type="nucleotide sequence ID" value="NZ_JAGJCB010000016.1"/>
</dbReference>
<dbReference type="Gene3D" id="3.40.50.720">
    <property type="entry name" value="NAD(P)-binding Rossmann-like Domain"/>
    <property type="match status" value="1"/>
</dbReference>
<dbReference type="PANTHER" id="PTHR48079">
    <property type="entry name" value="PROTEIN YEEZ"/>
    <property type="match status" value="1"/>
</dbReference>
<gene>
    <name evidence="2" type="ORF">J8H85_14395</name>
</gene>
<reference evidence="2 3" key="1">
    <citation type="submission" date="2021-04" db="EMBL/GenBank/DDBJ databases">
        <title>Mariniflexile gromovii gen. nov., sp. nov., a gliding bacterium isolated from the sea urchin Strongylocentrotus intermedius.</title>
        <authorList>
            <person name="Ko S."/>
            <person name="Le V."/>
            <person name="Ahn C.-Y."/>
            <person name="Oh H.-M."/>
        </authorList>
    </citation>
    <scope>NUCLEOTIDE SEQUENCE [LARGE SCALE GENOMIC DNA]</scope>
    <source>
        <strain evidence="2 3">KCTC 12570</strain>
    </source>
</reference>
<feature type="domain" description="NAD-dependent epimerase/dehydratase" evidence="1">
    <location>
        <begin position="4"/>
        <end position="226"/>
    </location>
</feature>
<evidence type="ECO:0000259" key="1">
    <source>
        <dbReference type="Pfam" id="PF01370"/>
    </source>
</evidence>
<accession>A0ABS4BWR6</accession>
<comment type="caution">
    <text evidence="2">The sequence shown here is derived from an EMBL/GenBank/DDBJ whole genome shotgun (WGS) entry which is preliminary data.</text>
</comment>
<dbReference type="PANTHER" id="PTHR48079:SF6">
    <property type="entry name" value="NAD(P)-BINDING DOMAIN-CONTAINING PROTEIN-RELATED"/>
    <property type="match status" value="1"/>
</dbReference>